<dbReference type="EMBL" id="VLKF01000001">
    <property type="protein sequence ID" value="TWH74743.1"/>
    <property type="molecule type" value="Genomic_DNA"/>
</dbReference>
<evidence type="ECO:0000313" key="1">
    <source>
        <dbReference type="EMBL" id="TWH74743.1"/>
    </source>
</evidence>
<name>A0A562IVE1_9ACTN</name>
<reference evidence="1 2" key="1">
    <citation type="submission" date="2019-07" db="EMBL/GenBank/DDBJ databases">
        <title>R&amp;d 2014.</title>
        <authorList>
            <person name="Klenk H.-P."/>
        </authorList>
    </citation>
    <scope>NUCLEOTIDE SEQUENCE [LARGE SCALE GENOMIC DNA]</scope>
    <source>
        <strain evidence="1 2">DSM 45764</strain>
    </source>
</reference>
<dbReference type="Proteomes" id="UP000321490">
    <property type="component" value="Unassembled WGS sequence"/>
</dbReference>
<dbReference type="RefSeq" id="WP_153359708.1">
    <property type="nucleotide sequence ID" value="NZ_JABGDC010000071.1"/>
</dbReference>
<accession>A0A562IVE1</accession>
<keyword evidence="2" id="KW-1185">Reference proteome</keyword>
<dbReference type="AlphaFoldDB" id="A0A562IVE1"/>
<gene>
    <name evidence="1" type="ORF">JD78_03288</name>
</gene>
<protein>
    <submittedName>
        <fullName evidence="1">Uncharacterized protein</fullName>
    </submittedName>
</protein>
<comment type="caution">
    <text evidence="1">The sequence shown here is derived from an EMBL/GenBank/DDBJ whole genome shotgun (WGS) entry which is preliminary data.</text>
</comment>
<evidence type="ECO:0000313" key="2">
    <source>
        <dbReference type="Proteomes" id="UP000321490"/>
    </source>
</evidence>
<sequence length="160" mass="16840">MSEAELRDQVEWPVTDPPLRARAGRALGGLFHLASTVATFGADAAIGAQRPSWAAPHDPDAYLGLGAVRLRWPQDAPAEQVQASRRGVWATGAGRPPRPVPVGELRVVTAVPDGSEPARWAEAGWTLTLTDGATNGQLSGAWLALAWIGHLAGWPDPSST</sequence>
<organism evidence="1 2">
    <name type="scientific">Modestobacter roseus</name>
    <dbReference type="NCBI Taxonomy" id="1181884"/>
    <lineage>
        <taxon>Bacteria</taxon>
        <taxon>Bacillati</taxon>
        <taxon>Actinomycetota</taxon>
        <taxon>Actinomycetes</taxon>
        <taxon>Geodermatophilales</taxon>
        <taxon>Geodermatophilaceae</taxon>
        <taxon>Modestobacter</taxon>
    </lineage>
</organism>
<dbReference type="OrthoDB" id="5189103at2"/>
<proteinExistence type="predicted"/>